<dbReference type="EMBL" id="CP046915">
    <property type="protein sequence ID" value="QGZ65440.1"/>
    <property type="molecule type" value="Genomic_DNA"/>
</dbReference>
<keyword evidence="4" id="KW-1185">Reference proteome</keyword>
<organism evidence="3 4">
    <name type="scientific">Paraburkholderia acidisoli</name>
    <dbReference type="NCBI Taxonomy" id="2571748"/>
    <lineage>
        <taxon>Bacteria</taxon>
        <taxon>Pseudomonadati</taxon>
        <taxon>Pseudomonadota</taxon>
        <taxon>Betaproteobacteria</taxon>
        <taxon>Burkholderiales</taxon>
        <taxon>Burkholderiaceae</taxon>
        <taxon>Paraburkholderia</taxon>
    </lineage>
</organism>
<evidence type="ECO:0000259" key="2">
    <source>
        <dbReference type="PROSITE" id="PS50234"/>
    </source>
</evidence>
<feature type="region of interest" description="Disordered" evidence="1">
    <location>
        <begin position="1"/>
        <end position="72"/>
    </location>
</feature>
<dbReference type="InterPro" id="IPR002035">
    <property type="entry name" value="VWF_A"/>
</dbReference>
<proteinExistence type="predicted"/>
<reference evidence="3 4" key="1">
    <citation type="submission" date="2019-12" db="EMBL/GenBank/DDBJ databases">
        <title>Paraburkholderia acidiphila 7Q-K02 sp. nov and Paraburkholderia acidisoli DHF22 sp. nov., two strains isolated from forest soil.</title>
        <authorList>
            <person name="Gao Z."/>
            <person name="Qiu L."/>
        </authorList>
    </citation>
    <scope>NUCLEOTIDE SEQUENCE [LARGE SCALE GENOMIC DNA]</scope>
    <source>
        <strain evidence="3 4">DHF22</strain>
    </source>
</reference>
<dbReference type="KEGG" id="pacs:FAZ98_27170"/>
<sequence>MAACASHRPHRLATTRAAEPPDARAATQRVARTRNAAPGRRARETAGGRGATRHASRQAERNRTLSGAGRARRVGTTFRKDQEMALVVNLEKATEALKLNLQKAGVNSPPELEVGFALDVSGSFEDEHRDGVTNDLLTRLVPWGLAFDPDKKVDCFTFSNGANHVVDVGPITPANYGDFVRRNVIERVAGWNGGTDYSYVIERLLAHFGWAAVVQKAGFLGRMFGQTDRVVQAGEKRKSLVMVITDGENTDQIRTAEILRASQARHDQVYFIFIGVSNQGTKFPFLERLGEDFDNTGFCGISDLRRFVSLSDDELNDQLISDELIAWLKA</sequence>
<accession>A0A7Z2GPQ3</accession>
<protein>
    <recommendedName>
        <fullName evidence="2">VWFA domain-containing protein</fullName>
    </recommendedName>
</protein>
<gene>
    <name evidence="3" type="ORF">FAZ98_27170</name>
</gene>
<dbReference type="CDD" id="cd00198">
    <property type="entry name" value="vWFA"/>
    <property type="match status" value="1"/>
</dbReference>
<evidence type="ECO:0000313" key="3">
    <source>
        <dbReference type="EMBL" id="QGZ65440.1"/>
    </source>
</evidence>
<name>A0A7Z2GPQ3_9BURK</name>
<dbReference type="Proteomes" id="UP000433577">
    <property type="component" value="Chromosome 3"/>
</dbReference>
<dbReference type="InterPro" id="IPR036465">
    <property type="entry name" value="vWFA_dom_sf"/>
</dbReference>
<feature type="domain" description="VWFA" evidence="2">
    <location>
        <begin position="113"/>
        <end position="324"/>
    </location>
</feature>
<dbReference type="InterPro" id="IPR019303">
    <property type="entry name" value="vWA_TerF_C"/>
</dbReference>
<evidence type="ECO:0000256" key="1">
    <source>
        <dbReference type="SAM" id="MobiDB-lite"/>
    </source>
</evidence>
<dbReference type="Pfam" id="PF10138">
    <property type="entry name" value="vWA-TerF-like"/>
    <property type="match status" value="2"/>
</dbReference>
<dbReference type="PROSITE" id="PS50234">
    <property type="entry name" value="VWFA"/>
    <property type="match status" value="1"/>
</dbReference>
<dbReference type="SUPFAM" id="SSF53300">
    <property type="entry name" value="vWA-like"/>
    <property type="match status" value="1"/>
</dbReference>
<feature type="compositionally biased region" description="Low complexity" evidence="1">
    <location>
        <begin position="23"/>
        <end position="39"/>
    </location>
</feature>
<dbReference type="AlphaFoldDB" id="A0A7Z2GPQ3"/>
<dbReference type="Gene3D" id="3.40.50.410">
    <property type="entry name" value="von Willebrand factor, type A domain"/>
    <property type="match status" value="1"/>
</dbReference>
<evidence type="ECO:0000313" key="4">
    <source>
        <dbReference type="Proteomes" id="UP000433577"/>
    </source>
</evidence>